<dbReference type="InterPro" id="IPR010432">
    <property type="entry name" value="RDD"/>
</dbReference>
<keyword evidence="2" id="KW-1003">Cell membrane</keyword>
<evidence type="ECO:0000256" key="5">
    <source>
        <dbReference type="ARBA" id="ARBA00023136"/>
    </source>
</evidence>
<reference evidence="7" key="1">
    <citation type="submission" date="2019-07" db="EMBL/GenBank/DDBJ databases">
        <title>Genomic Encyclopedia of Type Strains, Phase IV (KMG-IV): sequencing the most valuable type-strain genomes for metagenomic binning, comparative biology and taxonomic classification.</title>
        <authorList>
            <person name="Goeker M."/>
        </authorList>
    </citation>
    <scope>NUCLEOTIDE SEQUENCE</scope>
    <source>
        <strain evidence="7">DSM 44596</strain>
    </source>
</reference>
<evidence type="ECO:0000256" key="1">
    <source>
        <dbReference type="ARBA" id="ARBA00004651"/>
    </source>
</evidence>
<evidence type="ECO:0000256" key="2">
    <source>
        <dbReference type="ARBA" id="ARBA00022475"/>
    </source>
</evidence>
<dbReference type="PANTHER" id="PTHR36115:SF4">
    <property type="entry name" value="MEMBRANE PROTEIN"/>
    <property type="match status" value="1"/>
</dbReference>
<dbReference type="Pfam" id="PF06271">
    <property type="entry name" value="RDD"/>
    <property type="match status" value="1"/>
</dbReference>
<comment type="subcellular location">
    <subcellularLocation>
        <location evidence="1">Cell membrane</location>
        <topology evidence="1">Multi-pass membrane protein</topology>
    </subcellularLocation>
</comment>
<dbReference type="AlphaFoldDB" id="A0A652YWC5"/>
<gene>
    <name evidence="7" type="ORF">FNL38_101213</name>
</gene>
<evidence type="ECO:0000256" key="4">
    <source>
        <dbReference type="ARBA" id="ARBA00022989"/>
    </source>
</evidence>
<proteinExistence type="predicted"/>
<protein>
    <submittedName>
        <fullName evidence="7">RDD family protein</fullName>
    </submittedName>
</protein>
<evidence type="ECO:0000256" key="3">
    <source>
        <dbReference type="ARBA" id="ARBA00022692"/>
    </source>
</evidence>
<comment type="caution">
    <text evidence="7">The sequence shown here is derived from an EMBL/GenBank/DDBJ whole genome shotgun (WGS) entry which is preliminary data.</text>
</comment>
<accession>A0A652YWC5</accession>
<keyword evidence="5" id="KW-0472">Membrane</keyword>
<sequence length="158" mass="17134">MATSQNSGPAGIVTRGIAGAIDLGVVLVLMGGGYLAVAFVRLLFSPQTFTFSQPGIFLSTTAFITVSTVYLTVCWATTGRTVGNVVMGLRVITSGHRLVRWPLALVRAVLCVLFAFGLGWAVIDRRRRSLQDIVLRTTVVYDWRQDPDIVVTHGVEHS</sequence>
<dbReference type="GO" id="GO:0005886">
    <property type="term" value="C:plasma membrane"/>
    <property type="evidence" value="ECO:0007669"/>
    <property type="project" value="UniProtKB-SubCell"/>
</dbReference>
<dbReference type="PANTHER" id="PTHR36115">
    <property type="entry name" value="PROLINE-RICH ANTIGEN HOMOLOG-RELATED"/>
    <property type="match status" value="1"/>
</dbReference>
<feature type="domain" description="RDD" evidence="6">
    <location>
        <begin position="10"/>
        <end position="134"/>
    </location>
</feature>
<keyword evidence="3" id="KW-0812">Transmembrane</keyword>
<keyword evidence="4" id="KW-1133">Transmembrane helix</keyword>
<evidence type="ECO:0000313" key="7">
    <source>
        <dbReference type="EMBL" id="TYQ07848.1"/>
    </source>
</evidence>
<evidence type="ECO:0000259" key="6">
    <source>
        <dbReference type="Pfam" id="PF06271"/>
    </source>
</evidence>
<dbReference type="InterPro" id="IPR051791">
    <property type="entry name" value="Pra-immunoreactive"/>
</dbReference>
<dbReference type="EMBL" id="VNIQ01000001">
    <property type="protein sequence ID" value="TYQ07848.1"/>
    <property type="molecule type" value="Genomic_DNA"/>
</dbReference>
<organism evidence="7">
    <name type="scientific">Nocardia globerula</name>
    <dbReference type="NCBI Taxonomy" id="1818"/>
    <lineage>
        <taxon>Bacteria</taxon>
        <taxon>Bacillati</taxon>
        <taxon>Actinomycetota</taxon>
        <taxon>Actinomycetes</taxon>
        <taxon>Mycobacteriales</taxon>
        <taxon>Nocardiaceae</taxon>
        <taxon>Nocardia</taxon>
    </lineage>
</organism>
<name>A0A652YWC5_NOCGL</name>